<dbReference type="CDD" id="cd00202">
    <property type="entry name" value="ZnF_GATA"/>
    <property type="match status" value="1"/>
</dbReference>
<keyword evidence="14" id="KW-0675">Receptor</keyword>
<evidence type="ECO:0008006" key="24">
    <source>
        <dbReference type="Google" id="ProtNLM"/>
    </source>
</evidence>
<dbReference type="PROSITE" id="PS50112">
    <property type="entry name" value="PAS"/>
    <property type="match status" value="2"/>
</dbReference>
<dbReference type="Pfam" id="PF00043">
    <property type="entry name" value="GST_C"/>
    <property type="match status" value="1"/>
</dbReference>
<evidence type="ECO:0000259" key="20">
    <source>
        <dbReference type="PROSITE" id="PS50404"/>
    </source>
</evidence>
<evidence type="ECO:0000259" key="19">
    <source>
        <dbReference type="PROSITE" id="PS50114"/>
    </source>
</evidence>
<dbReference type="Proteomes" id="UP000033140">
    <property type="component" value="Unassembled WGS sequence"/>
</dbReference>
<evidence type="ECO:0000256" key="7">
    <source>
        <dbReference type="ARBA" id="ARBA00022771"/>
    </source>
</evidence>
<dbReference type="Gene3D" id="3.30.50.10">
    <property type="entry name" value="Erythroid Transcription Factor GATA-1, subunit A"/>
    <property type="match status" value="1"/>
</dbReference>
<evidence type="ECO:0000313" key="23">
    <source>
        <dbReference type="Proteomes" id="UP000033140"/>
    </source>
</evidence>
<keyword evidence="16" id="KW-0175">Coiled coil</keyword>
<keyword evidence="6" id="KW-0677">Repeat</keyword>
<dbReference type="CDD" id="cd00130">
    <property type="entry name" value="PAS"/>
    <property type="match status" value="2"/>
</dbReference>
<feature type="region of interest" description="Disordered" evidence="17">
    <location>
        <begin position="254"/>
        <end position="309"/>
    </location>
</feature>
<dbReference type="FunFam" id="3.30.450.20:FF:000064">
    <property type="entry name" value="Vivid PAS protein VVD"/>
    <property type="match status" value="1"/>
</dbReference>
<dbReference type="PANTHER" id="PTHR47429">
    <property type="entry name" value="PROTEIN TWIN LOV 1"/>
    <property type="match status" value="1"/>
</dbReference>
<dbReference type="InterPro" id="IPR013088">
    <property type="entry name" value="Znf_NHR/GATA"/>
</dbReference>
<evidence type="ECO:0000259" key="18">
    <source>
        <dbReference type="PROSITE" id="PS50112"/>
    </source>
</evidence>
<evidence type="ECO:0000259" key="21">
    <source>
        <dbReference type="PROSITE" id="PS50405"/>
    </source>
</evidence>
<keyword evidence="12" id="KW-0010">Activator</keyword>
<dbReference type="InterPro" id="IPR040079">
    <property type="entry name" value="Glutathione_S-Trfase"/>
</dbReference>
<dbReference type="GO" id="GO:0008270">
    <property type="term" value="F:zinc ion binding"/>
    <property type="evidence" value="ECO:0007669"/>
    <property type="project" value="UniProtKB-KW"/>
</dbReference>
<dbReference type="InterPro" id="IPR000014">
    <property type="entry name" value="PAS"/>
</dbReference>
<dbReference type="PROSITE" id="PS50405">
    <property type="entry name" value="GST_CTER"/>
    <property type="match status" value="1"/>
</dbReference>
<comment type="caution">
    <text evidence="22">The sequence shown here is derived from an EMBL/GenBank/DDBJ whole genome shotgun (WGS) entry which is preliminary data.</text>
</comment>
<evidence type="ECO:0000256" key="2">
    <source>
        <dbReference type="ARBA" id="ARBA00022606"/>
    </source>
</evidence>
<dbReference type="SMART" id="SM00086">
    <property type="entry name" value="PAC"/>
    <property type="match status" value="2"/>
</dbReference>
<dbReference type="InterPro" id="IPR035965">
    <property type="entry name" value="PAS-like_dom_sf"/>
</dbReference>
<dbReference type="Gene3D" id="1.20.1050.10">
    <property type="match status" value="1"/>
</dbReference>
<evidence type="ECO:0000256" key="1">
    <source>
        <dbReference type="ARBA" id="ARBA00022543"/>
    </source>
</evidence>
<dbReference type="SUPFAM" id="SSF47616">
    <property type="entry name" value="GST C-terminal domain-like"/>
    <property type="match status" value="1"/>
</dbReference>
<keyword evidence="10" id="KW-0805">Transcription regulation</keyword>
<feature type="domain" description="PAS" evidence="18">
    <location>
        <begin position="544"/>
        <end position="607"/>
    </location>
</feature>
<dbReference type="Pfam" id="PF00320">
    <property type="entry name" value="GATA"/>
    <property type="match status" value="1"/>
</dbReference>
<dbReference type="Gene3D" id="3.40.30.10">
    <property type="entry name" value="Glutaredoxin"/>
    <property type="match status" value="1"/>
</dbReference>
<evidence type="ECO:0000256" key="8">
    <source>
        <dbReference type="ARBA" id="ARBA00022833"/>
    </source>
</evidence>
<keyword evidence="4" id="KW-0288">FMN</keyword>
<evidence type="ECO:0000256" key="14">
    <source>
        <dbReference type="ARBA" id="ARBA00023170"/>
    </source>
</evidence>
<dbReference type="GO" id="GO:0009881">
    <property type="term" value="F:photoreceptor activity"/>
    <property type="evidence" value="ECO:0007669"/>
    <property type="project" value="UniProtKB-KW"/>
</dbReference>
<keyword evidence="2" id="KW-0716">Sensory transduction</keyword>
<keyword evidence="13" id="KW-0804">Transcription</keyword>
<dbReference type="PROSITE" id="PS50404">
    <property type="entry name" value="GST_NTER"/>
    <property type="match status" value="1"/>
</dbReference>
<dbReference type="Pfam" id="PF08447">
    <property type="entry name" value="PAS_3"/>
    <property type="match status" value="1"/>
</dbReference>
<evidence type="ECO:0000256" key="6">
    <source>
        <dbReference type="ARBA" id="ARBA00022737"/>
    </source>
</evidence>
<evidence type="ECO:0000256" key="13">
    <source>
        <dbReference type="ARBA" id="ARBA00023163"/>
    </source>
</evidence>
<evidence type="ECO:0000256" key="9">
    <source>
        <dbReference type="ARBA" id="ARBA00022991"/>
    </source>
</evidence>
<dbReference type="InterPro" id="IPR036249">
    <property type="entry name" value="Thioredoxin-like_sf"/>
</dbReference>
<dbReference type="InterPro" id="IPR001610">
    <property type="entry name" value="PAC"/>
</dbReference>
<dbReference type="InterPro" id="IPR004046">
    <property type="entry name" value="GST_C"/>
</dbReference>
<keyword evidence="11" id="KW-0238">DNA-binding</keyword>
<feature type="compositionally biased region" description="Polar residues" evidence="17">
    <location>
        <begin position="1065"/>
        <end position="1079"/>
    </location>
</feature>
<dbReference type="Gene3D" id="3.30.450.20">
    <property type="entry name" value="PAS domain"/>
    <property type="match status" value="3"/>
</dbReference>
<sequence>MGIVNVDCAISRAACAVPGGTVNFTTTSIRRRQGLLFARLERAYMMDRAPQSEREQTQRGLAAAAGLLSASDYIPQPGNSDANGSESGQRRKPNLHLTEMPTGFGNFGMGIVGGDAVIDAAAAEMALRSVQNGMGYQSVTSASATPVTPFDFDAARRLSDELSIASANSFMNAAAVATVANSPAVNMSANPYMPTISSASSPMTAQFSQAGASMAAASPYADMLPYSPITILPGSLTPIPGSLSSMLPSIGTPLPRQMPLMSPMPPIMPQSAGPGPSAMQQMTPSSSGTGSRRTSSIPSSHRPSSTFGPTYQSAYSASGFDMINILARVASRPNPHIDLGPVDFNCAFNVVDARTHDFPVVYASPSFETLTGYSLREIIGRNCRFLQSPTGRVKSGTRREYTDNEAIRYMKENMLAGKECQVTLVNYRKGGQPFLNMVTIIPITWDSDAVAYFVGFQTSLEEISSSGSRSGGMQMQQQRLGMGSGVSSNMTPAQSQQIVPVPIPVPQPVVASPMGYFGSGTPLVENMNDGEDPEDVRRFWDKLLLENSDDVVHVLSPKGVFLYASPSCRSVLKYEPEDMVGKSMSDFVHPSDLAPVMRELRESAANAIDVIYRVRQGDGNYIWFECHGKVLIEREKGRKYLVMAGRERRVYQVSWRYAGHADGFWSKLSFAGLYLFVTKTVVETLDLKGEEMVGTTFYRHVPESSAPAIRRALEEVRDRKSATIQHTMQHRKGHYVDVRTTFLPGNDSVSEGDGNGTPEYVIAQTRKFDNKSPAHSEDKTSPLGMTPSPLGVGGGGIVGVINPVSSPLHTPMAETPMTIGSTPMRPPSYFGLHRPGGDENVFAELATTRTSNWQYELHQLRVTNRRLKEELEETLKARKRKRRKNKAWDVNKVCANCQRRDTPEWRRGPDGKRSLCNRCGLKYAKLVGKTGSKVSNKDDGQRSATPMSVVMGAGAMNPPPVPSLSGPAVSPPAGAAVSTPHEEFLSVCLSLFYDKGVVGSLAFILNGKVFNVHRSILGHLAVSLPWNIAMPSMKESPPLKDFERLRIAQSSSAAPVTPSTAAPKKSNTYLSTSEASSPPSRQYQVTLYSHRGGPNGWKVATVLSELGIIYRTVWIDYAKGEQRNEEFLQICPNGRIPAIIDHANDDFAVWESGAIILYLVNMYDREKRLWSDDPKVQSQITSWIMFEVSGFGVMQGQAFWFSFFHPERIPSAIKRYVDESRRVYSVLEMRLAERREELLDLSLHASDDSPLSLVDPELPSPDEPVWLVGRTMTAADLSFLTWARACGRIGIDLEAEFPEVRRWVENMLARPKVSEALRPI</sequence>
<evidence type="ECO:0000256" key="12">
    <source>
        <dbReference type="ARBA" id="ARBA00023159"/>
    </source>
</evidence>
<reference evidence="22 23" key="2">
    <citation type="journal article" date="2014" name="J. Gen. Appl. Microbiol.">
        <title>The early diverging ascomycetous budding yeast Saitoella complicata has three histone deacetylases belonging to the Clr6, Hos2, and Rpd3 lineages.</title>
        <authorList>
            <person name="Nishida H."/>
            <person name="Matsumoto T."/>
            <person name="Kondo S."/>
            <person name="Hamamoto M."/>
            <person name="Yoshikawa H."/>
        </authorList>
    </citation>
    <scope>NUCLEOTIDE SEQUENCE [LARGE SCALE GENOMIC DNA]</scope>
    <source>
        <strain evidence="22 23">NRRL Y-17804</strain>
    </source>
</reference>
<dbReference type="NCBIfam" id="TIGR00229">
    <property type="entry name" value="sensory_box"/>
    <property type="match status" value="1"/>
</dbReference>
<dbReference type="PROSITE" id="PS50114">
    <property type="entry name" value="GATA_ZN_FINGER_2"/>
    <property type="match status" value="1"/>
</dbReference>
<evidence type="ECO:0000256" key="11">
    <source>
        <dbReference type="ARBA" id="ARBA00023125"/>
    </source>
</evidence>
<reference evidence="22 23" key="1">
    <citation type="journal article" date="2011" name="J. Gen. Appl. Microbiol.">
        <title>Draft genome sequencing of the enigmatic yeast Saitoella complicata.</title>
        <authorList>
            <person name="Nishida H."/>
            <person name="Hamamoto M."/>
            <person name="Sugiyama J."/>
        </authorList>
    </citation>
    <scope>NUCLEOTIDE SEQUENCE [LARGE SCALE GENOMIC DNA]</scope>
    <source>
        <strain evidence="22 23">NRRL Y-17804</strain>
    </source>
</reference>
<feature type="region of interest" description="Disordered" evidence="17">
    <location>
        <begin position="769"/>
        <end position="788"/>
    </location>
</feature>
<evidence type="ECO:0000256" key="17">
    <source>
        <dbReference type="SAM" id="MobiDB-lite"/>
    </source>
</evidence>
<feature type="coiled-coil region" evidence="16">
    <location>
        <begin position="857"/>
        <end position="884"/>
    </location>
</feature>
<protein>
    <recommendedName>
        <fullName evidence="24">White collar 1 protein</fullName>
    </recommendedName>
</protein>
<dbReference type="GO" id="GO:0005634">
    <property type="term" value="C:nucleus"/>
    <property type="evidence" value="ECO:0007669"/>
    <property type="project" value="TreeGrafter"/>
</dbReference>
<keyword evidence="8" id="KW-0862">Zinc</keyword>
<feature type="compositionally biased region" description="Low complexity" evidence="17">
    <location>
        <begin position="1051"/>
        <end position="1063"/>
    </location>
</feature>
<feature type="region of interest" description="Disordered" evidence="17">
    <location>
        <begin position="75"/>
        <end position="99"/>
    </location>
</feature>
<feature type="region of interest" description="Disordered" evidence="17">
    <location>
        <begin position="1051"/>
        <end position="1079"/>
    </location>
</feature>
<feature type="domain" description="PAS" evidence="18">
    <location>
        <begin position="350"/>
        <end position="382"/>
    </location>
</feature>
<dbReference type="STRING" id="698492.A0A0E9NM78"/>
<keyword evidence="1" id="KW-0600">Photoreceptor protein</keyword>
<dbReference type="InterPro" id="IPR000679">
    <property type="entry name" value="Znf_GATA"/>
</dbReference>
<evidence type="ECO:0000256" key="15">
    <source>
        <dbReference type="PROSITE-ProRule" id="PRU00094"/>
    </source>
</evidence>
<evidence type="ECO:0000256" key="16">
    <source>
        <dbReference type="SAM" id="Coils"/>
    </source>
</evidence>
<dbReference type="InterPro" id="IPR036282">
    <property type="entry name" value="Glutathione-S-Trfase_C_sf"/>
</dbReference>
<dbReference type="SUPFAM" id="SSF55785">
    <property type="entry name" value="PYP-like sensor domain (PAS domain)"/>
    <property type="match status" value="3"/>
</dbReference>
<dbReference type="PANTHER" id="PTHR47429:SF7">
    <property type="entry name" value="GATA-FACTOR"/>
    <property type="match status" value="1"/>
</dbReference>
<dbReference type="SFLD" id="SFLDS00019">
    <property type="entry name" value="Glutathione_Transferase_(cytos"/>
    <property type="match status" value="1"/>
</dbReference>
<dbReference type="SFLD" id="SFLDG00358">
    <property type="entry name" value="Main_(cytGST)"/>
    <property type="match status" value="1"/>
</dbReference>
<dbReference type="InterPro" id="IPR004045">
    <property type="entry name" value="Glutathione_S-Trfase_N"/>
</dbReference>
<evidence type="ECO:0000256" key="5">
    <source>
        <dbReference type="ARBA" id="ARBA00022723"/>
    </source>
</evidence>
<dbReference type="CDD" id="cd03048">
    <property type="entry name" value="GST_N_Ure2p_like"/>
    <property type="match status" value="1"/>
</dbReference>
<keyword evidence="9" id="KW-0157">Chromophore</keyword>
<dbReference type="SMART" id="SM00091">
    <property type="entry name" value="PAS"/>
    <property type="match status" value="3"/>
</dbReference>
<dbReference type="GO" id="GO:0006355">
    <property type="term" value="P:regulation of DNA-templated transcription"/>
    <property type="evidence" value="ECO:0007669"/>
    <property type="project" value="InterPro"/>
</dbReference>
<dbReference type="SUPFAM" id="SSF52833">
    <property type="entry name" value="Thioredoxin-like"/>
    <property type="match status" value="1"/>
</dbReference>
<keyword evidence="3" id="KW-0285">Flavoprotein</keyword>
<dbReference type="InterPro" id="IPR013655">
    <property type="entry name" value="PAS_fold_3"/>
</dbReference>
<feature type="compositionally biased region" description="Low complexity" evidence="17">
    <location>
        <begin position="283"/>
        <end position="306"/>
    </location>
</feature>
<feature type="domain" description="GATA-type" evidence="19">
    <location>
        <begin position="894"/>
        <end position="923"/>
    </location>
</feature>
<organism evidence="22 23">
    <name type="scientific">Saitoella complicata (strain BCRC 22490 / CBS 7301 / JCM 7358 / NBRC 10748 / NRRL Y-17804)</name>
    <dbReference type="NCBI Taxonomy" id="698492"/>
    <lineage>
        <taxon>Eukaryota</taxon>
        <taxon>Fungi</taxon>
        <taxon>Dikarya</taxon>
        <taxon>Ascomycota</taxon>
        <taxon>Taphrinomycotina</taxon>
        <taxon>Taphrinomycotina incertae sedis</taxon>
        <taxon>Saitoella</taxon>
    </lineage>
</organism>
<evidence type="ECO:0000256" key="10">
    <source>
        <dbReference type="ARBA" id="ARBA00023015"/>
    </source>
</evidence>
<keyword evidence="23" id="KW-1185">Reference proteome</keyword>
<name>A0A0E9NM78_SAICN</name>
<feature type="domain" description="GST N-terminal" evidence="20">
    <location>
        <begin position="1083"/>
        <end position="1167"/>
    </location>
</feature>
<dbReference type="Pfam" id="PF13426">
    <property type="entry name" value="PAS_9"/>
    <property type="match status" value="1"/>
</dbReference>
<feature type="compositionally biased region" description="Polar residues" evidence="17">
    <location>
        <begin position="77"/>
        <end position="87"/>
    </location>
</feature>
<evidence type="ECO:0000256" key="3">
    <source>
        <dbReference type="ARBA" id="ARBA00022630"/>
    </source>
</evidence>
<keyword evidence="5" id="KW-0479">Metal-binding</keyword>
<dbReference type="SUPFAM" id="SSF57716">
    <property type="entry name" value="Glucocorticoid receptor-like (DNA-binding domain)"/>
    <property type="match status" value="1"/>
</dbReference>
<accession>A0A0E9NM78</accession>
<dbReference type="GO" id="GO:0043565">
    <property type="term" value="F:sequence-specific DNA binding"/>
    <property type="evidence" value="ECO:0007669"/>
    <property type="project" value="InterPro"/>
</dbReference>
<evidence type="ECO:0000313" key="22">
    <source>
        <dbReference type="EMBL" id="GAO50806.1"/>
    </source>
</evidence>
<dbReference type="SMART" id="SM00401">
    <property type="entry name" value="ZnF_GATA"/>
    <property type="match status" value="1"/>
</dbReference>
<proteinExistence type="predicted"/>
<reference evidence="22 23" key="3">
    <citation type="journal article" date="2015" name="Genome Announc.">
        <title>Draft Genome Sequence of the Archiascomycetous Yeast Saitoella complicata.</title>
        <authorList>
            <person name="Yamauchi K."/>
            <person name="Kondo S."/>
            <person name="Hamamoto M."/>
            <person name="Takahashi Y."/>
            <person name="Ogura Y."/>
            <person name="Hayashi T."/>
            <person name="Nishida H."/>
        </authorList>
    </citation>
    <scope>NUCLEOTIDE SEQUENCE [LARGE SCALE GENOMIC DNA]</scope>
    <source>
        <strain evidence="22 23">NRRL Y-17804</strain>
    </source>
</reference>
<gene>
    <name evidence="22" type="ORF">G7K_4927-t1</name>
</gene>
<evidence type="ECO:0000256" key="4">
    <source>
        <dbReference type="ARBA" id="ARBA00022643"/>
    </source>
</evidence>
<dbReference type="Pfam" id="PF02798">
    <property type="entry name" value="GST_N"/>
    <property type="match status" value="1"/>
</dbReference>
<dbReference type="PROSITE" id="PS00344">
    <property type="entry name" value="GATA_ZN_FINGER_1"/>
    <property type="match status" value="1"/>
</dbReference>
<feature type="compositionally biased region" description="Basic and acidic residues" evidence="17">
    <location>
        <begin position="769"/>
        <end position="780"/>
    </location>
</feature>
<dbReference type="EMBL" id="BACD03000037">
    <property type="protein sequence ID" value="GAO50806.1"/>
    <property type="molecule type" value="Genomic_DNA"/>
</dbReference>
<keyword evidence="7 15" id="KW-0863">Zinc-finger</keyword>
<feature type="domain" description="GST C-terminal" evidence="21">
    <location>
        <begin position="1173"/>
        <end position="1320"/>
    </location>
</feature>
<dbReference type="InterPro" id="IPR010987">
    <property type="entry name" value="Glutathione-S-Trfase_C-like"/>
</dbReference>